<evidence type="ECO:0000313" key="2">
    <source>
        <dbReference type="EMBL" id="KAK4236694.1"/>
    </source>
</evidence>
<feature type="region of interest" description="Disordered" evidence="1">
    <location>
        <begin position="238"/>
        <end position="265"/>
    </location>
</feature>
<dbReference type="AlphaFoldDB" id="A0AAN7C781"/>
<sequence>MASDYAYLLSWRRLICTAGLFLRPAATAQTSNRAPQTTGLLTVFLPDSEPLSLEASAVAVNTVGTGLNTDLVTTLHVACPTAASPENDACRAAGIYPAQVYHTQGSVWGGTTTDPGDDSTTTWQCALAGSNPTLGADCVKTVVGALGQFSRVLIGAYDNCYVLAHQRPVVVTAGAEKINWAGHATMDAGQYVSLRSSLLTEAGCPASQTTIWAGTASHVASTSGNGATVSARLSTGTGGTGLGATSPMQADPAAAATSSASSDGASLGWGDPTMAVLFGMGVAVSGMML</sequence>
<organism evidence="2 3">
    <name type="scientific">Achaetomium macrosporum</name>
    <dbReference type="NCBI Taxonomy" id="79813"/>
    <lineage>
        <taxon>Eukaryota</taxon>
        <taxon>Fungi</taxon>
        <taxon>Dikarya</taxon>
        <taxon>Ascomycota</taxon>
        <taxon>Pezizomycotina</taxon>
        <taxon>Sordariomycetes</taxon>
        <taxon>Sordariomycetidae</taxon>
        <taxon>Sordariales</taxon>
        <taxon>Chaetomiaceae</taxon>
        <taxon>Achaetomium</taxon>
    </lineage>
</organism>
<evidence type="ECO:0000256" key="1">
    <source>
        <dbReference type="SAM" id="MobiDB-lite"/>
    </source>
</evidence>
<dbReference type="EMBL" id="MU860177">
    <property type="protein sequence ID" value="KAK4236694.1"/>
    <property type="molecule type" value="Genomic_DNA"/>
</dbReference>
<dbReference type="Proteomes" id="UP001303760">
    <property type="component" value="Unassembled WGS sequence"/>
</dbReference>
<proteinExistence type="predicted"/>
<name>A0AAN7C781_9PEZI</name>
<feature type="compositionally biased region" description="Low complexity" evidence="1">
    <location>
        <begin position="243"/>
        <end position="265"/>
    </location>
</feature>
<protein>
    <submittedName>
        <fullName evidence="2">Uncharacterized protein</fullName>
    </submittedName>
</protein>
<reference evidence="2" key="1">
    <citation type="journal article" date="2023" name="Mol. Phylogenet. Evol.">
        <title>Genome-scale phylogeny and comparative genomics of the fungal order Sordariales.</title>
        <authorList>
            <person name="Hensen N."/>
            <person name="Bonometti L."/>
            <person name="Westerberg I."/>
            <person name="Brannstrom I.O."/>
            <person name="Guillou S."/>
            <person name="Cros-Aarteil S."/>
            <person name="Calhoun S."/>
            <person name="Haridas S."/>
            <person name="Kuo A."/>
            <person name="Mondo S."/>
            <person name="Pangilinan J."/>
            <person name="Riley R."/>
            <person name="LaButti K."/>
            <person name="Andreopoulos B."/>
            <person name="Lipzen A."/>
            <person name="Chen C."/>
            <person name="Yan M."/>
            <person name="Daum C."/>
            <person name="Ng V."/>
            <person name="Clum A."/>
            <person name="Steindorff A."/>
            <person name="Ohm R.A."/>
            <person name="Martin F."/>
            <person name="Silar P."/>
            <person name="Natvig D.O."/>
            <person name="Lalanne C."/>
            <person name="Gautier V."/>
            <person name="Ament-Velasquez S.L."/>
            <person name="Kruys A."/>
            <person name="Hutchinson M.I."/>
            <person name="Powell A.J."/>
            <person name="Barry K."/>
            <person name="Miller A.N."/>
            <person name="Grigoriev I.V."/>
            <person name="Debuchy R."/>
            <person name="Gladieux P."/>
            <person name="Hiltunen Thoren M."/>
            <person name="Johannesson H."/>
        </authorList>
    </citation>
    <scope>NUCLEOTIDE SEQUENCE</scope>
    <source>
        <strain evidence="2">CBS 532.94</strain>
    </source>
</reference>
<reference evidence="2" key="2">
    <citation type="submission" date="2023-05" db="EMBL/GenBank/DDBJ databases">
        <authorList>
            <consortium name="Lawrence Berkeley National Laboratory"/>
            <person name="Steindorff A."/>
            <person name="Hensen N."/>
            <person name="Bonometti L."/>
            <person name="Westerberg I."/>
            <person name="Brannstrom I.O."/>
            <person name="Guillou S."/>
            <person name="Cros-Aarteil S."/>
            <person name="Calhoun S."/>
            <person name="Haridas S."/>
            <person name="Kuo A."/>
            <person name="Mondo S."/>
            <person name="Pangilinan J."/>
            <person name="Riley R."/>
            <person name="Labutti K."/>
            <person name="Andreopoulos B."/>
            <person name="Lipzen A."/>
            <person name="Chen C."/>
            <person name="Yanf M."/>
            <person name="Daum C."/>
            <person name="Ng V."/>
            <person name="Clum A."/>
            <person name="Ohm R."/>
            <person name="Martin F."/>
            <person name="Silar P."/>
            <person name="Natvig D."/>
            <person name="Lalanne C."/>
            <person name="Gautier V."/>
            <person name="Ament-Velasquez S.L."/>
            <person name="Kruys A."/>
            <person name="Hutchinson M.I."/>
            <person name="Powell A.J."/>
            <person name="Barry K."/>
            <person name="Miller A.N."/>
            <person name="Grigoriev I.V."/>
            <person name="Debuchy R."/>
            <person name="Gladieux P."/>
            <person name="Thoren M.H."/>
            <person name="Johannesson H."/>
        </authorList>
    </citation>
    <scope>NUCLEOTIDE SEQUENCE</scope>
    <source>
        <strain evidence="2">CBS 532.94</strain>
    </source>
</reference>
<gene>
    <name evidence="2" type="ORF">C8A03DRAFT_35383</name>
</gene>
<keyword evidence="3" id="KW-1185">Reference proteome</keyword>
<evidence type="ECO:0000313" key="3">
    <source>
        <dbReference type="Proteomes" id="UP001303760"/>
    </source>
</evidence>
<accession>A0AAN7C781</accession>
<comment type="caution">
    <text evidence="2">The sequence shown here is derived from an EMBL/GenBank/DDBJ whole genome shotgun (WGS) entry which is preliminary data.</text>
</comment>